<feature type="domain" description="Chalcone isomerase" evidence="2">
    <location>
        <begin position="25"/>
        <end position="192"/>
    </location>
</feature>
<dbReference type="InterPro" id="IPR036298">
    <property type="entry name" value="Chalcone_isomerase_sf"/>
</dbReference>
<evidence type="ECO:0000256" key="1">
    <source>
        <dbReference type="SAM" id="SignalP"/>
    </source>
</evidence>
<keyword evidence="1" id="KW-0732">Signal</keyword>
<evidence type="ECO:0000259" key="2">
    <source>
        <dbReference type="Pfam" id="PF16036"/>
    </source>
</evidence>
<organism evidence="3 4">
    <name type="scientific">Massilia eburnea</name>
    <dbReference type="NCBI Taxonomy" id="1776165"/>
    <lineage>
        <taxon>Bacteria</taxon>
        <taxon>Pseudomonadati</taxon>
        <taxon>Pseudomonadota</taxon>
        <taxon>Betaproteobacteria</taxon>
        <taxon>Burkholderiales</taxon>
        <taxon>Oxalobacteraceae</taxon>
        <taxon>Telluria group</taxon>
        <taxon>Massilia</taxon>
    </lineage>
</organism>
<dbReference type="Gene3D" id="3.50.70.10">
    <property type="match status" value="1"/>
</dbReference>
<dbReference type="Pfam" id="PF16036">
    <property type="entry name" value="Chalcone_3"/>
    <property type="match status" value="1"/>
</dbReference>
<dbReference type="AlphaFoldDB" id="A0A6L6QI58"/>
<dbReference type="Proteomes" id="UP000472320">
    <property type="component" value="Unassembled WGS sequence"/>
</dbReference>
<reference evidence="3 4" key="1">
    <citation type="submission" date="2019-11" db="EMBL/GenBank/DDBJ databases">
        <title>Type strains purchased from KCTC, JCM and DSMZ.</title>
        <authorList>
            <person name="Lu H."/>
        </authorList>
    </citation>
    <scope>NUCLEOTIDE SEQUENCE [LARGE SCALE GENOMIC DNA]</scope>
    <source>
        <strain evidence="3 4">JCM 31587</strain>
    </source>
</reference>
<gene>
    <name evidence="3" type="ORF">GM658_15145</name>
</gene>
<keyword evidence="3" id="KW-0472">Membrane</keyword>
<keyword evidence="3" id="KW-0812">Transmembrane</keyword>
<sequence>MTRRNILKSAVAAALLAASSMPAFAAEVAGVKFADTVTVAGHELKLNGAGVRTKLVFKVYALGFYLQDRKSTVADVLAAQGPRRIRIVSMRDLSSDDFGMAFMKGLNDNVGAEERTKLLPQTKAFGEMFAQFPGLKKGDELVVDWNPSVGSQSFLNGKKVGEPQPDLAFFNAIMRIWIGNKPVDSSLKPKLLWNAEKASAPAPETN</sequence>
<keyword evidence="3" id="KW-0449">Lipoprotein</keyword>
<feature type="signal peptide" evidence="1">
    <location>
        <begin position="1"/>
        <end position="25"/>
    </location>
</feature>
<comment type="caution">
    <text evidence="3">The sequence shown here is derived from an EMBL/GenBank/DDBJ whole genome shotgun (WGS) entry which is preliminary data.</text>
</comment>
<evidence type="ECO:0000313" key="4">
    <source>
        <dbReference type="Proteomes" id="UP000472320"/>
    </source>
</evidence>
<dbReference type="SUPFAM" id="SSF54626">
    <property type="entry name" value="Chalcone isomerase"/>
    <property type="match status" value="1"/>
</dbReference>
<proteinExistence type="predicted"/>
<dbReference type="InterPro" id="IPR016088">
    <property type="entry name" value="Chalcone_isomerase_3-sand"/>
</dbReference>
<name>A0A6L6QI58_9BURK</name>
<dbReference type="GO" id="GO:0016872">
    <property type="term" value="F:intramolecular lyase activity"/>
    <property type="evidence" value="ECO:0007669"/>
    <property type="project" value="InterPro"/>
</dbReference>
<dbReference type="EMBL" id="WNKX01000010">
    <property type="protein sequence ID" value="MTW11939.1"/>
    <property type="molecule type" value="Genomic_DNA"/>
</dbReference>
<dbReference type="InterPro" id="IPR016087">
    <property type="entry name" value="Chalcone_isomerase"/>
</dbReference>
<protein>
    <submittedName>
        <fullName evidence="3">Lipoprotein transmembrane</fullName>
    </submittedName>
</protein>
<feature type="chain" id="PRO_5026765724" evidence="1">
    <location>
        <begin position="26"/>
        <end position="206"/>
    </location>
</feature>
<accession>A0A6L6QI58</accession>
<evidence type="ECO:0000313" key="3">
    <source>
        <dbReference type="EMBL" id="MTW11939.1"/>
    </source>
</evidence>
<keyword evidence="4" id="KW-1185">Reference proteome</keyword>